<organism evidence="2 3">
    <name type="scientific">Phaeosphaeria nodorum (strain SN15 / ATCC MYA-4574 / FGSC 10173)</name>
    <name type="common">Glume blotch fungus</name>
    <name type="synonym">Parastagonospora nodorum</name>
    <dbReference type="NCBI Taxonomy" id="321614"/>
    <lineage>
        <taxon>Eukaryota</taxon>
        <taxon>Fungi</taxon>
        <taxon>Dikarya</taxon>
        <taxon>Ascomycota</taxon>
        <taxon>Pezizomycotina</taxon>
        <taxon>Dothideomycetes</taxon>
        <taxon>Pleosporomycetidae</taxon>
        <taxon>Pleosporales</taxon>
        <taxon>Pleosporineae</taxon>
        <taxon>Phaeosphaeriaceae</taxon>
        <taxon>Parastagonospora</taxon>
    </lineage>
</organism>
<dbReference type="AlphaFoldDB" id="A0A7U2F9A7"/>
<gene>
    <name evidence="2" type="ORF">JI435_153200</name>
</gene>
<keyword evidence="3" id="KW-1185">Reference proteome</keyword>
<evidence type="ECO:0000256" key="1">
    <source>
        <dbReference type="SAM" id="MobiDB-lite"/>
    </source>
</evidence>
<dbReference type="EMBL" id="CP069033">
    <property type="protein sequence ID" value="QRD01079.1"/>
    <property type="molecule type" value="Genomic_DNA"/>
</dbReference>
<name>A0A7U2F9A7_PHANO</name>
<evidence type="ECO:0000313" key="3">
    <source>
        <dbReference type="Proteomes" id="UP000663193"/>
    </source>
</evidence>
<dbReference type="VEuPathDB" id="FungiDB:JI435_153200"/>
<feature type="region of interest" description="Disordered" evidence="1">
    <location>
        <begin position="78"/>
        <end position="97"/>
    </location>
</feature>
<reference evidence="3" key="1">
    <citation type="journal article" date="2021" name="BMC Genomics">
        <title>Chromosome-level genome assembly and manually-curated proteome of model necrotroph Parastagonospora nodorum Sn15 reveals a genome-wide trove of candidate effector homologs, and redundancy of virulence-related functions within an accessory chromosome.</title>
        <authorList>
            <person name="Bertazzoni S."/>
            <person name="Jones D.A.B."/>
            <person name="Phan H.T."/>
            <person name="Tan K.-C."/>
            <person name="Hane J.K."/>
        </authorList>
    </citation>
    <scope>NUCLEOTIDE SEQUENCE [LARGE SCALE GENOMIC DNA]</scope>
    <source>
        <strain evidence="3">SN15 / ATCC MYA-4574 / FGSC 10173)</strain>
    </source>
</reference>
<feature type="compositionally biased region" description="Basic and acidic residues" evidence="1">
    <location>
        <begin position="53"/>
        <end position="69"/>
    </location>
</feature>
<dbReference type="Proteomes" id="UP000663193">
    <property type="component" value="Chromosome 11"/>
</dbReference>
<evidence type="ECO:0000313" key="2">
    <source>
        <dbReference type="EMBL" id="QRD01079.1"/>
    </source>
</evidence>
<sequence length="97" mass="10954">MLGPERRYRHCDCVDFGGWMLWDVGLKGWVGNGLQLVAGHRRFCGRKRMAANKNDKEQQSPRHASEIIKGKRRTHFALTSLSPSPQSSSTEPSNAIF</sequence>
<accession>A0A7U2F9A7</accession>
<protein>
    <submittedName>
        <fullName evidence="2">Uncharacterized protein</fullName>
    </submittedName>
</protein>
<proteinExistence type="predicted"/>
<feature type="region of interest" description="Disordered" evidence="1">
    <location>
        <begin position="50"/>
        <end position="69"/>
    </location>
</feature>